<organism evidence="1 2">
    <name type="scientific">Cyclocybe aegerita</name>
    <name type="common">Black poplar mushroom</name>
    <name type="synonym">Agrocybe aegerita</name>
    <dbReference type="NCBI Taxonomy" id="1973307"/>
    <lineage>
        <taxon>Eukaryota</taxon>
        <taxon>Fungi</taxon>
        <taxon>Dikarya</taxon>
        <taxon>Basidiomycota</taxon>
        <taxon>Agaricomycotina</taxon>
        <taxon>Agaricomycetes</taxon>
        <taxon>Agaricomycetidae</taxon>
        <taxon>Agaricales</taxon>
        <taxon>Agaricineae</taxon>
        <taxon>Bolbitiaceae</taxon>
        <taxon>Cyclocybe</taxon>
    </lineage>
</organism>
<dbReference type="AlphaFoldDB" id="A0A8S0XZK5"/>
<keyword evidence="2" id="KW-1185">Reference proteome</keyword>
<comment type="caution">
    <text evidence="1">The sequence shown here is derived from an EMBL/GenBank/DDBJ whole genome shotgun (WGS) entry which is preliminary data.</text>
</comment>
<protein>
    <submittedName>
        <fullName evidence="1">Uncharacterized protein</fullName>
    </submittedName>
</protein>
<sequence>MHADFRKAITINSLAVYERILKSKSLAPSRWTSSEFTPASVRHRVQALNSLISLAKKETSSHVGMANTSLYGELSEDNGCDPRHNALKAEMANVQHVGTPFDSLFLQGKLPARHSIRPQCSRIYKGSCFASGSPAPQSFSIPAAFSSWLRVDHQLEPPEL</sequence>
<dbReference type="Proteomes" id="UP000467700">
    <property type="component" value="Unassembled WGS sequence"/>
</dbReference>
<accession>A0A8S0XZK5</accession>
<proteinExistence type="predicted"/>
<gene>
    <name evidence="1" type="ORF">AAE3_LOCUS12019</name>
</gene>
<evidence type="ECO:0000313" key="1">
    <source>
        <dbReference type="EMBL" id="CAA7269811.1"/>
    </source>
</evidence>
<reference evidence="1 2" key="1">
    <citation type="submission" date="2020-01" db="EMBL/GenBank/DDBJ databases">
        <authorList>
            <person name="Gupta K D."/>
        </authorList>
    </citation>
    <scope>NUCLEOTIDE SEQUENCE [LARGE SCALE GENOMIC DNA]</scope>
</reference>
<name>A0A8S0XZK5_CYCAE</name>
<evidence type="ECO:0000313" key="2">
    <source>
        <dbReference type="Proteomes" id="UP000467700"/>
    </source>
</evidence>
<dbReference type="EMBL" id="CACVBS010000080">
    <property type="protein sequence ID" value="CAA7269811.1"/>
    <property type="molecule type" value="Genomic_DNA"/>
</dbReference>